<dbReference type="EnsemblMetazoa" id="AQUA015168-RA">
    <property type="protein sequence ID" value="AQUA015168-PA"/>
    <property type="gene ID" value="AQUA015168"/>
</dbReference>
<proteinExistence type="predicted"/>
<dbReference type="VEuPathDB" id="VectorBase:AQUA015168"/>
<name>A0A182XTN2_ANOQN</name>
<evidence type="ECO:0000313" key="1">
    <source>
        <dbReference type="EnsemblMetazoa" id="AQUA015168-PA"/>
    </source>
</evidence>
<protein>
    <submittedName>
        <fullName evidence="1">Uncharacterized protein</fullName>
    </submittedName>
</protein>
<organism evidence="1 2">
    <name type="scientific">Anopheles quadriannulatus</name>
    <name type="common">Mosquito</name>
    <dbReference type="NCBI Taxonomy" id="34691"/>
    <lineage>
        <taxon>Eukaryota</taxon>
        <taxon>Metazoa</taxon>
        <taxon>Ecdysozoa</taxon>
        <taxon>Arthropoda</taxon>
        <taxon>Hexapoda</taxon>
        <taxon>Insecta</taxon>
        <taxon>Pterygota</taxon>
        <taxon>Neoptera</taxon>
        <taxon>Endopterygota</taxon>
        <taxon>Diptera</taxon>
        <taxon>Nematocera</taxon>
        <taxon>Culicoidea</taxon>
        <taxon>Culicidae</taxon>
        <taxon>Anophelinae</taxon>
        <taxon>Anopheles</taxon>
    </lineage>
</organism>
<dbReference type="Proteomes" id="UP000076407">
    <property type="component" value="Unassembled WGS sequence"/>
</dbReference>
<reference evidence="1" key="1">
    <citation type="submission" date="2020-05" db="UniProtKB">
        <authorList>
            <consortium name="EnsemblMetazoa"/>
        </authorList>
    </citation>
    <scope>IDENTIFICATION</scope>
    <source>
        <strain evidence="1">SANGQUA</strain>
    </source>
</reference>
<dbReference type="AlphaFoldDB" id="A0A182XTN2"/>
<keyword evidence="2" id="KW-1185">Reference proteome</keyword>
<accession>A0A182XTN2</accession>
<evidence type="ECO:0000313" key="2">
    <source>
        <dbReference type="Proteomes" id="UP000076407"/>
    </source>
</evidence>
<sequence>MVVNTIRSQGAQMAQKVYRSCRCRMSYVLALFVVMNECLQIAGPVDYK</sequence>